<dbReference type="Pfam" id="PF01381">
    <property type="entry name" value="HTH_3"/>
    <property type="match status" value="1"/>
</dbReference>
<dbReference type="Gene3D" id="1.10.260.40">
    <property type="entry name" value="lambda repressor-like DNA-binding domains"/>
    <property type="match status" value="1"/>
</dbReference>
<dbReference type="InterPro" id="IPR001387">
    <property type="entry name" value="Cro/C1-type_HTH"/>
</dbReference>
<dbReference type="Proteomes" id="UP001224845">
    <property type="component" value="Unassembled WGS sequence"/>
</dbReference>
<name>A0AAW8EMH1_VARPD</name>
<organism evidence="2 3">
    <name type="scientific">Variovorax paradoxus</name>
    <dbReference type="NCBI Taxonomy" id="34073"/>
    <lineage>
        <taxon>Bacteria</taxon>
        <taxon>Pseudomonadati</taxon>
        <taxon>Pseudomonadota</taxon>
        <taxon>Betaproteobacteria</taxon>
        <taxon>Burkholderiales</taxon>
        <taxon>Comamonadaceae</taxon>
        <taxon>Variovorax</taxon>
    </lineage>
</organism>
<gene>
    <name evidence="2" type="ORF">J2W39_004997</name>
</gene>
<comment type="caution">
    <text evidence="2">The sequence shown here is derived from an EMBL/GenBank/DDBJ whole genome shotgun (WGS) entry which is preliminary data.</text>
</comment>
<sequence>MARKAKGLPQESFDQVSSRTYISALERGLKQPTVAKVDELAAVLGVHPLTLLALSYLRHPTPASVQRLTAHLIEEIDELNLVAR</sequence>
<dbReference type="CDD" id="cd00093">
    <property type="entry name" value="HTH_XRE"/>
    <property type="match status" value="1"/>
</dbReference>
<evidence type="ECO:0000313" key="2">
    <source>
        <dbReference type="EMBL" id="MDP9973734.1"/>
    </source>
</evidence>
<dbReference type="GO" id="GO:0003677">
    <property type="term" value="F:DNA binding"/>
    <property type="evidence" value="ECO:0007669"/>
    <property type="project" value="InterPro"/>
</dbReference>
<accession>A0AAW8EMH1</accession>
<reference evidence="2" key="1">
    <citation type="submission" date="2023-07" db="EMBL/GenBank/DDBJ databases">
        <title>Sorghum-associated microbial communities from plants grown in Nebraska, USA.</title>
        <authorList>
            <person name="Schachtman D."/>
        </authorList>
    </citation>
    <scope>NUCLEOTIDE SEQUENCE</scope>
    <source>
        <strain evidence="2">DS3315</strain>
    </source>
</reference>
<protein>
    <submittedName>
        <fullName evidence="2">Transcriptional regulator with XRE-family HTH domain</fullName>
    </submittedName>
</protein>
<proteinExistence type="predicted"/>
<dbReference type="PROSITE" id="PS50943">
    <property type="entry name" value="HTH_CROC1"/>
    <property type="match status" value="1"/>
</dbReference>
<evidence type="ECO:0000313" key="3">
    <source>
        <dbReference type="Proteomes" id="UP001224845"/>
    </source>
</evidence>
<dbReference type="SUPFAM" id="SSF47413">
    <property type="entry name" value="lambda repressor-like DNA-binding domains"/>
    <property type="match status" value="1"/>
</dbReference>
<dbReference type="InterPro" id="IPR010982">
    <property type="entry name" value="Lambda_DNA-bd_dom_sf"/>
</dbReference>
<dbReference type="AlphaFoldDB" id="A0AAW8EMH1"/>
<evidence type="ECO:0000259" key="1">
    <source>
        <dbReference type="PROSITE" id="PS50943"/>
    </source>
</evidence>
<feature type="domain" description="HTH cro/C1-type" evidence="1">
    <location>
        <begin position="18"/>
        <end position="51"/>
    </location>
</feature>
<dbReference type="EMBL" id="JAUSRV010000014">
    <property type="protein sequence ID" value="MDP9973734.1"/>
    <property type="molecule type" value="Genomic_DNA"/>
</dbReference>